<dbReference type="EMBL" id="QZEW01000075">
    <property type="protein sequence ID" value="RJL08405.1"/>
    <property type="molecule type" value="Genomic_DNA"/>
</dbReference>
<dbReference type="Gene3D" id="3.40.50.1110">
    <property type="entry name" value="SGNH hydrolase"/>
    <property type="match status" value="1"/>
</dbReference>
<name>A0A419A3W6_9RHOB</name>
<organism evidence="1 2">
    <name type="scientific">Paracoccus siganidrum</name>
    <dbReference type="NCBI Taxonomy" id="1276757"/>
    <lineage>
        <taxon>Bacteria</taxon>
        <taxon>Pseudomonadati</taxon>
        <taxon>Pseudomonadota</taxon>
        <taxon>Alphaproteobacteria</taxon>
        <taxon>Rhodobacterales</taxon>
        <taxon>Paracoccaceae</taxon>
        <taxon>Paracoccus</taxon>
    </lineage>
</organism>
<reference evidence="2" key="1">
    <citation type="submission" date="2018-09" db="EMBL/GenBank/DDBJ databases">
        <title>Paracoccus onubensis nov. sp. a moderate halophilic bacterium isolated from Gruta de las Maravillas (Aracena, Spain).</title>
        <authorList>
            <person name="Jurado V."/>
            <person name="Gutierrez-Patricio S."/>
            <person name="Gonzalez-Pimentel J.L."/>
            <person name="Miller A.Z."/>
            <person name="Laiz L."/>
            <person name="Saiz-Jimenez C."/>
        </authorList>
    </citation>
    <scope>NUCLEOTIDE SEQUENCE [LARGE SCALE GENOMIC DNA]</scope>
    <source>
        <strain evidence="2">DSM 26381</strain>
    </source>
</reference>
<dbReference type="InterPro" id="IPR036514">
    <property type="entry name" value="SGNH_hydro_sf"/>
</dbReference>
<dbReference type="Proteomes" id="UP000283587">
    <property type="component" value="Unassembled WGS sequence"/>
</dbReference>
<sequence length="969" mass="101517">MSFQSEANSTYVNGSPVAKSDVRALWGDVDDVVTTLNRLGVIPLTNIGGTANAITADMASGTPVASLNANSTVSFTPSASNTGSPVTLFVAGDQARPLRGEDGGDIPAGYLKASRFYIAQRFGANWKIISGGATFDDLVAISAILDGKADATTIAAALNVVGVTPLINVDGTGNAITADMAANAVAAGMVIGGNALVEFIPVETNTNPSPTLNVSQDGTARFIQPEDGGSMPAEFLVPGRSYLLRRRGNVWRVQSGSATKLMLDALRAVLETASNLGDVLRLTTSGTADAMTATRPAGQSHIGDTLGTVVSFSPVGTNTVPNPTLQIEDGTVRQIRRPGGGTLPAEALDPNRYYLARITAGSPQTLRLLASTLPADIFGLAEDLTAKDERDDIIEGVAGRADGRAAVLVPDGEPSNPDYIFSLADGAGHQMAGFDALRRMLDLGFPLAFGPDTSFVTGDEAQYLFSIEDEAGNPVFAIGQDGTVHGGAISGGSSAGVDVEGFAAKRMADEVPVLDDDEQASVKTFTSAREIYVGVPFRGQNYISGEAGAGVDVGWLPLNGEVNIELGHNDAYIYSSLGFAGTGGTNTLIRTPGVYTVVRVIRISGRIVYAVLTGSVVESTTSPIRDRSIVLGGQSHMASGYRLGVVAGLLDGMANMQWRPGGNWMPTPVNWTPHAINGASGETAISSVASANCWWDHANDSDGPALITWKDRIATAIAAGQPVPEDVIWAQGESDCAALTSGTLSLAVHWEDLTAVFAEMRAHLIGLGATDPRFFIGMLGRGEDPVRRGRARGYTAVRQNYLRLIAETAWVHYACEAYDLPGVFNDVHYSFLGSYTFGYRFSRAVNNVRAGQANSLGPQVTAATLQDEGRSVRLTIGGSSLRMPSNPAMPWIIPAGGDAQSTPVPVTSVRVDGNALVVTAAQDLTACRIIYPWGAVPNPRGDSIVYDMADVHVKMPGLPLRTFITAPLS</sequence>
<gene>
    <name evidence="1" type="ORF">D3P05_16170</name>
</gene>
<dbReference type="OrthoDB" id="7779284at2"/>
<evidence type="ECO:0000313" key="1">
    <source>
        <dbReference type="EMBL" id="RJL08405.1"/>
    </source>
</evidence>
<proteinExistence type="predicted"/>
<dbReference type="SUPFAM" id="SSF52266">
    <property type="entry name" value="SGNH hydrolase"/>
    <property type="match status" value="1"/>
</dbReference>
<keyword evidence="2" id="KW-1185">Reference proteome</keyword>
<dbReference type="AlphaFoldDB" id="A0A419A3W6"/>
<evidence type="ECO:0000313" key="2">
    <source>
        <dbReference type="Proteomes" id="UP000283587"/>
    </source>
</evidence>
<accession>A0A419A3W6</accession>
<dbReference type="RefSeq" id="WP_119899508.1">
    <property type="nucleotide sequence ID" value="NZ_QNRC01000004.1"/>
</dbReference>
<protein>
    <submittedName>
        <fullName evidence="1">Uncharacterized protein</fullName>
    </submittedName>
</protein>
<dbReference type="GO" id="GO:0016788">
    <property type="term" value="F:hydrolase activity, acting on ester bonds"/>
    <property type="evidence" value="ECO:0007669"/>
    <property type="project" value="UniProtKB-ARBA"/>
</dbReference>
<comment type="caution">
    <text evidence="1">The sequence shown here is derived from an EMBL/GenBank/DDBJ whole genome shotgun (WGS) entry which is preliminary data.</text>
</comment>